<proteinExistence type="predicted"/>
<evidence type="ECO:0000313" key="3">
    <source>
        <dbReference type="Proteomes" id="UP001372834"/>
    </source>
</evidence>
<gene>
    <name evidence="2" type="ORF">RUM43_012260</name>
</gene>
<sequence>MSSRNGKGAWKQLSETKNHVEENTALIKDNDVTGEVEREEEIKIREMSATSRKMYFSLKNIIEESSAKDMFG</sequence>
<evidence type="ECO:0000256" key="1">
    <source>
        <dbReference type="SAM" id="MobiDB-lite"/>
    </source>
</evidence>
<accession>A0AAN8P3F1</accession>
<protein>
    <submittedName>
        <fullName evidence="2">Uncharacterized protein</fullName>
    </submittedName>
</protein>
<dbReference type="Proteomes" id="UP001372834">
    <property type="component" value="Unassembled WGS sequence"/>
</dbReference>
<feature type="region of interest" description="Disordered" evidence="1">
    <location>
        <begin position="1"/>
        <end position="24"/>
    </location>
</feature>
<dbReference type="EMBL" id="JAWJWE010000040">
    <property type="protein sequence ID" value="KAK6619503.1"/>
    <property type="molecule type" value="Genomic_DNA"/>
</dbReference>
<comment type="caution">
    <text evidence="2">The sequence shown here is derived from an EMBL/GenBank/DDBJ whole genome shotgun (WGS) entry which is preliminary data.</text>
</comment>
<dbReference type="AlphaFoldDB" id="A0AAN8P3F1"/>
<organism evidence="2 3">
    <name type="scientific">Polyplax serrata</name>
    <name type="common">Common mouse louse</name>
    <dbReference type="NCBI Taxonomy" id="468196"/>
    <lineage>
        <taxon>Eukaryota</taxon>
        <taxon>Metazoa</taxon>
        <taxon>Ecdysozoa</taxon>
        <taxon>Arthropoda</taxon>
        <taxon>Hexapoda</taxon>
        <taxon>Insecta</taxon>
        <taxon>Pterygota</taxon>
        <taxon>Neoptera</taxon>
        <taxon>Paraneoptera</taxon>
        <taxon>Psocodea</taxon>
        <taxon>Troctomorpha</taxon>
        <taxon>Phthiraptera</taxon>
        <taxon>Anoplura</taxon>
        <taxon>Polyplacidae</taxon>
        <taxon>Polyplax</taxon>
    </lineage>
</organism>
<reference evidence="2 3" key="1">
    <citation type="submission" date="2023-10" db="EMBL/GenBank/DDBJ databases">
        <title>Genomes of two closely related lineages of the louse Polyplax serrata with different host specificities.</title>
        <authorList>
            <person name="Martinu J."/>
            <person name="Tarabai H."/>
            <person name="Stefka J."/>
            <person name="Hypsa V."/>
        </authorList>
    </citation>
    <scope>NUCLEOTIDE SEQUENCE [LARGE SCALE GENOMIC DNA]</scope>
    <source>
        <strain evidence="2">HR10_N</strain>
    </source>
</reference>
<evidence type="ECO:0000313" key="2">
    <source>
        <dbReference type="EMBL" id="KAK6619503.1"/>
    </source>
</evidence>
<name>A0AAN8P3F1_POLSC</name>